<evidence type="ECO:0000256" key="1">
    <source>
        <dbReference type="ARBA" id="ARBA00022679"/>
    </source>
</evidence>
<dbReference type="SUPFAM" id="SSF55729">
    <property type="entry name" value="Acyl-CoA N-acyltransferases (Nat)"/>
    <property type="match status" value="1"/>
</dbReference>
<dbReference type="InterPro" id="IPR016181">
    <property type="entry name" value="Acyl_CoA_acyltransferase"/>
</dbReference>
<dbReference type="PANTHER" id="PTHR43626">
    <property type="entry name" value="ACYL-COA N-ACYLTRANSFERASE"/>
    <property type="match status" value="1"/>
</dbReference>
<evidence type="ECO:0000313" key="5">
    <source>
        <dbReference type="Proteomes" id="UP001519342"/>
    </source>
</evidence>
<dbReference type="EMBL" id="JAGGKS010000010">
    <property type="protein sequence ID" value="MBP1927185.1"/>
    <property type="molecule type" value="Genomic_DNA"/>
</dbReference>
<gene>
    <name evidence="4" type="ORF">J2Z76_003058</name>
</gene>
<dbReference type="Proteomes" id="UP001519342">
    <property type="component" value="Unassembled WGS sequence"/>
</dbReference>
<protein>
    <submittedName>
        <fullName evidence="4">GNAT superfamily N-acetyltransferase</fullName>
    </submittedName>
</protein>
<organism evidence="4 5">
    <name type="scientific">Sedimentibacter acidaminivorans</name>
    <dbReference type="NCBI Taxonomy" id="913099"/>
    <lineage>
        <taxon>Bacteria</taxon>
        <taxon>Bacillati</taxon>
        <taxon>Bacillota</taxon>
        <taxon>Tissierellia</taxon>
        <taxon>Sedimentibacter</taxon>
    </lineage>
</organism>
<dbReference type="Gene3D" id="3.40.630.30">
    <property type="match status" value="1"/>
</dbReference>
<keyword evidence="1" id="KW-0808">Transferase</keyword>
<dbReference type="InterPro" id="IPR000182">
    <property type="entry name" value="GNAT_dom"/>
</dbReference>
<reference evidence="4 5" key="1">
    <citation type="submission" date="2021-03" db="EMBL/GenBank/DDBJ databases">
        <title>Genomic Encyclopedia of Type Strains, Phase IV (KMG-IV): sequencing the most valuable type-strain genomes for metagenomic binning, comparative biology and taxonomic classification.</title>
        <authorList>
            <person name="Goeker M."/>
        </authorList>
    </citation>
    <scope>NUCLEOTIDE SEQUENCE [LARGE SCALE GENOMIC DNA]</scope>
    <source>
        <strain evidence="4 5">DSM 24004</strain>
    </source>
</reference>
<dbReference type="CDD" id="cd04301">
    <property type="entry name" value="NAT_SF"/>
    <property type="match status" value="1"/>
</dbReference>
<dbReference type="PANTHER" id="PTHR43626:SF4">
    <property type="entry name" value="GCN5-RELATED N-ACETYLTRANSFERASE 2, CHLOROPLASTIC"/>
    <property type="match status" value="1"/>
</dbReference>
<keyword evidence="5" id="KW-1185">Reference proteome</keyword>
<name>A0ABS4GHM4_9FIRM</name>
<dbReference type="Pfam" id="PF00583">
    <property type="entry name" value="Acetyltransf_1"/>
    <property type="match status" value="1"/>
</dbReference>
<dbReference type="RefSeq" id="WP_209512897.1">
    <property type="nucleotide sequence ID" value="NZ_JAGGKS010000010.1"/>
</dbReference>
<evidence type="ECO:0000259" key="3">
    <source>
        <dbReference type="Pfam" id="PF00583"/>
    </source>
</evidence>
<evidence type="ECO:0000313" key="4">
    <source>
        <dbReference type="EMBL" id="MBP1927185.1"/>
    </source>
</evidence>
<dbReference type="InterPro" id="IPR045039">
    <property type="entry name" value="NSI-like"/>
</dbReference>
<proteinExistence type="predicted"/>
<feature type="domain" description="N-acetyltransferase" evidence="3">
    <location>
        <begin position="24"/>
        <end position="95"/>
    </location>
</feature>
<accession>A0ABS4GHM4</accession>
<comment type="caution">
    <text evidence="4">The sequence shown here is derived from an EMBL/GenBank/DDBJ whole genome shotgun (WGS) entry which is preliminary data.</text>
</comment>
<sequence length="100" mass="11093">MNEIGIEIRDSLNVDEYNNLRKQVGWEPKNPIVVDKAIKNSTIVKKVIYDNCAVGMARAIGDGMSYLLVDVVVNSKYQKKGIGKKLINSIIDEIKGNTIA</sequence>
<evidence type="ECO:0000256" key="2">
    <source>
        <dbReference type="ARBA" id="ARBA00023315"/>
    </source>
</evidence>
<keyword evidence="2" id="KW-0012">Acyltransferase</keyword>